<keyword evidence="2" id="KW-1185">Reference proteome</keyword>
<gene>
    <name evidence="1" type="ORF">HH214_21405</name>
</gene>
<keyword evidence="1" id="KW-0614">Plasmid</keyword>
<sequence>MKRLIKFLSALSVQQPHQKTIDYKPSSNKVLKKDFNIGDKVKKQVFIGYMLPGKPREQYEDYIYGEIIFIENGYASVRFKNPRVTEREMFSNLILVSEEEWKYMARSGAW</sequence>
<dbReference type="EMBL" id="CP051683">
    <property type="protein sequence ID" value="QJD98516.1"/>
    <property type="molecule type" value="Genomic_DNA"/>
</dbReference>
<evidence type="ECO:0000313" key="1">
    <source>
        <dbReference type="EMBL" id="QJD98516.1"/>
    </source>
</evidence>
<dbReference type="RefSeq" id="WP_169611254.1">
    <property type="nucleotide sequence ID" value="NZ_CP051683.1"/>
</dbReference>
<proteinExistence type="predicted"/>
<name>A0A7L5EDI9_9SPHI</name>
<dbReference type="Proteomes" id="UP000503278">
    <property type="component" value="Plasmid unnamed1"/>
</dbReference>
<accession>A0A7L5EDI9</accession>
<dbReference type="KEGG" id="mrob:HH214_21405"/>
<protein>
    <submittedName>
        <fullName evidence="1">Uncharacterized protein</fullName>
    </submittedName>
</protein>
<organism evidence="1 2">
    <name type="scientific">Mucilaginibacter robiniae</name>
    <dbReference type="NCBI Taxonomy" id="2728022"/>
    <lineage>
        <taxon>Bacteria</taxon>
        <taxon>Pseudomonadati</taxon>
        <taxon>Bacteroidota</taxon>
        <taxon>Sphingobacteriia</taxon>
        <taxon>Sphingobacteriales</taxon>
        <taxon>Sphingobacteriaceae</taxon>
        <taxon>Mucilaginibacter</taxon>
    </lineage>
</organism>
<geneLocation type="plasmid" evidence="1 2">
    <name>unnamed1</name>
</geneLocation>
<evidence type="ECO:0000313" key="2">
    <source>
        <dbReference type="Proteomes" id="UP000503278"/>
    </source>
</evidence>
<reference evidence="1 2" key="1">
    <citation type="submission" date="2020-04" db="EMBL/GenBank/DDBJ databases">
        <title>Genome sequencing of novel species.</title>
        <authorList>
            <person name="Heo J."/>
            <person name="Kim S.-J."/>
            <person name="Kim J.-S."/>
            <person name="Hong S.-B."/>
            <person name="Kwon S.-W."/>
        </authorList>
    </citation>
    <scope>NUCLEOTIDE SEQUENCE [LARGE SCALE GENOMIC DNA]</scope>
    <source>
        <strain evidence="1 2">F39-2</strain>
        <plasmid evidence="1 2">unnamed1</plasmid>
    </source>
</reference>
<dbReference type="AlphaFoldDB" id="A0A7L5EDI9"/>